<dbReference type="AlphaFoldDB" id="A0A7C2B6N3"/>
<sequence>MAEQVVTVDVQAVAQQLEAALVNKQTIPPLTETLGPLTPEQAYAIQTRWTELRVAAGERVIGRKIGLTSRAMQEQLGVREPDYGSLWASRYFPAAGGRVEVPRDLLIQPRLEGEIAFLIGRRLQGPGVTLQQVLAATEAVALSVEIVDSRIEAWRIKLADTIADDASFGAFTVGPWSRSLLHEDLRTVGMLIHKNGEVAAEGVGAAALGHPARCVAWLANKLAEFGVALEPGDIVLSGSLARAVPAEQGDIFVVELHGQPPLTVRFV</sequence>
<dbReference type="EMBL" id="DSJL01000011">
    <property type="protein sequence ID" value="HEF65679.1"/>
    <property type="molecule type" value="Genomic_DNA"/>
</dbReference>
<protein>
    <submittedName>
        <fullName evidence="3">2-hydroxypenta-2,4-dienoate hydratase</fullName>
    </submittedName>
</protein>
<evidence type="ECO:0000256" key="1">
    <source>
        <dbReference type="ARBA" id="ARBA00023239"/>
    </source>
</evidence>
<dbReference type="Pfam" id="PF01557">
    <property type="entry name" value="FAA_hydrolase"/>
    <property type="match status" value="1"/>
</dbReference>
<organism evidence="3">
    <name type="scientific">Thermomicrobium roseum</name>
    <dbReference type="NCBI Taxonomy" id="500"/>
    <lineage>
        <taxon>Bacteria</taxon>
        <taxon>Pseudomonadati</taxon>
        <taxon>Thermomicrobiota</taxon>
        <taxon>Thermomicrobia</taxon>
        <taxon>Thermomicrobiales</taxon>
        <taxon>Thermomicrobiaceae</taxon>
        <taxon>Thermomicrobium</taxon>
    </lineage>
</organism>
<keyword evidence="1" id="KW-0456">Lyase</keyword>
<dbReference type="PANTHER" id="PTHR30143">
    <property type="entry name" value="ACID HYDRATASE"/>
    <property type="match status" value="1"/>
</dbReference>
<dbReference type="InterPro" id="IPR050772">
    <property type="entry name" value="Hydratase-Decarb/MhpD_sf"/>
</dbReference>
<dbReference type="SUPFAM" id="SSF56529">
    <property type="entry name" value="FAH"/>
    <property type="match status" value="1"/>
</dbReference>
<gene>
    <name evidence="3" type="ORF">ENP47_08795</name>
</gene>
<proteinExistence type="predicted"/>
<dbReference type="InterPro" id="IPR036663">
    <property type="entry name" value="Fumarylacetoacetase_C_sf"/>
</dbReference>
<dbReference type="GO" id="GO:0005737">
    <property type="term" value="C:cytoplasm"/>
    <property type="evidence" value="ECO:0007669"/>
    <property type="project" value="TreeGrafter"/>
</dbReference>
<dbReference type="InterPro" id="IPR011234">
    <property type="entry name" value="Fumarylacetoacetase-like_C"/>
</dbReference>
<comment type="caution">
    <text evidence="3">The sequence shown here is derived from an EMBL/GenBank/DDBJ whole genome shotgun (WGS) entry which is preliminary data.</text>
</comment>
<name>A0A7C2B6N3_THERO</name>
<dbReference type="PANTHER" id="PTHR30143:SF0">
    <property type="entry name" value="2-KETO-4-PENTENOATE HYDRATASE"/>
    <property type="match status" value="1"/>
</dbReference>
<evidence type="ECO:0000259" key="2">
    <source>
        <dbReference type="Pfam" id="PF01557"/>
    </source>
</evidence>
<dbReference type="Gene3D" id="3.90.850.10">
    <property type="entry name" value="Fumarylacetoacetase-like, C-terminal domain"/>
    <property type="match status" value="1"/>
</dbReference>
<evidence type="ECO:0000313" key="3">
    <source>
        <dbReference type="EMBL" id="HEF65679.1"/>
    </source>
</evidence>
<dbReference type="GO" id="GO:0008684">
    <property type="term" value="F:2-oxopent-4-enoate hydratase activity"/>
    <property type="evidence" value="ECO:0007669"/>
    <property type="project" value="TreeGrafter"/>
</dbReference>
<feature type="domain" description="Fumarylacetoacetase-like C-terminal" evidence="2">
    <location>
        <begin position="94"/>
        <end position="266"/>
    </location>
</feature>
<accession>A0A7C2B6N3</accession>
<reference evidence="3" key="1">
    <citation type="journal article" date="2020" name="mSystems">
        <title>Genome- and Community-Level Interaction Insights into Carbon Utilization and Element Cycling Functions of Hydrothermarchaeota in Hydrothermal Sediment.</title>
        <authorList>
            <person name="Zhou Z."/>
            <person name="Liu Y."/>
            <person name="Xu W."/>
            <person name="Pan J."/>
            <person name="Luo Z.H."/>
            <person name="Li M."/>
        </authorList>
    </citation>
    <scope>NUCLEOTIDE SEQUENCE [LARGE SCALE GENOMIC DNA]</scope>
    <source>
        <strain evidence="3">SpSt-222</strain>
    </source>
</reference>